<reference evidence="12 13" key="1">
    <citation type="submission" date="2024-01" db="EMBL/GenBank/DDBJ databases">
        <title>A draft genome for a cacao thread blight-causing isolate of Paramarasmius palmivorus.</title>
        <authorList>
            <person name="Baruah I.K."/>
            <person name="Bukari Y."/>
            <person name="Amoako-Attah I."/>
            <person name="Meinhardt L.W."/>
            <person name="Bailey B.A."/>
            <person name="Cohen S.P."/>
        </authorList>
    </citation>
    <scope>NUCLEOTIDE SEQUENCE [LARGE SCALE GENOMIC DNA]</scope>
    <source>
        <strain evidence="12 13">GH-12</strain>
    </source>
</reference>
<keyword evidence="13" id="KW-1185">Reference proteome</keyword>
<feature type="domain" description="V-type proton ATPase subunit S1/VOA1 transmembrane" evidence="11">
    <location>
        <begin position="103"/>
        <end position="139"/>
    </location>
</feature>
<evidence type="ECO:0000259" key="11">
    <source>
        <dbReference type="Pfam" id="PF20520"/>
    </source>
</evidence>
<accession>A0AAW0DK96</accession>
<name>A0AAW0DK96_9AGAR</name>
<dbReference type="Pfam" id="PF20520">
    <property type="entry name" value="Ac45-VOA1_TM"/>
    <property type="match status" value="1"/>
</dbReference>
<keyword evidence="7 10" id="KW-1133">Transmembrane helix</keyword>
<evidence type="ECO:0000256" key="2">
    <source>
        <dbReference type="ARBA" id="ARBA00008203"/>
    </source>
</evidence>
<evidence type="ECO:0000256" key="7">
    <source>
        <dbReference type="ARBA" id="ARBA00022989"/>
    </source>
</evidence>
<evidence type="ECO:0000313" key="13">
    <source>
        <dbReference type="Proteomes" id="UP001383192"/>
    </source>
</evidence>
<keyword evidence="5" id="KW-0732">Signal</keyword>
<dbReference type="InterPro" id="IPR037654">
    <property type="entry name" value="Big1"/>
</dbReference>
<keyword evidence="9" id="KW-0961">Cell wall biogenesis/degradation</keyword>
<dbReference type="Proteomes" id="UP001383192">
    <property type="component" value="Unassembled WGS sequence"/>
</dbReference>
<sequence length="155" mass="16802">MPGQGAASFGSGEKSVIVISMPELELEAGNRKNTMNEHDSVLSSTLSTLPFDDQLVIYTGSSHNLFKRQQDMTPDRPVLDFTPTATSTSLPKKNKGGILHNYQLLTPGLIITLLVVLFVFLPVLYFGISALASIQSPLRIEVAPKGFNAGDKKNQ</sequence>
<evidence type="ECO:0000256" key="8">
    <source>
        <dbReference type="ARBA" id="ARBA00023136"/>
    </source>
</evidence>
<gene>
    <name evidence="12" type="ORF">VNI00_004862</name>
</gene>
<dbReference type="GO" id="GO:0006078">
    <property type="term" value="P:(1-&gt;6)-beta-D-glucan biosynthetic process"/>
    <property type="evidence" value="ECO:0007669"/>
    <property type="project" value="TreeGrafter"/>
</dbReference>
<keyword evidence="4 10" id="KW-0812">Transmembrane</keyword>
<dbReference type="GO" id="GO:0071555">
    <property type="term" value="P:cell wall organization"/>
    <property type="evidence" value="ECO:0007669"/>
    <property type="project" value="UniProtKB-KW"/>
</dbReference>
<evidence type="ECO:0000256" key="4">
    <source>
        <dbReference type="ARBA" id="ARBA00022692"/>
    </source>
</evidence>
<evidence type="ECO:0000256" key="6">
    <source>
        <dbReference type="ARBA" id="ARBA00022824"/>
    </source>
</evidence>
<dbReference type="PANTHER" id="PTHR28285:SF1">
    <property type="entry name" value="PROTEIN BIG1"/>
    <property type="match status" value="1"/>
</dbReference>
<dbReference type="InterPro" id="IPR046756">
    <property type="entry name" value="VAS1/VOA1_TM"/>
</dbReference>
<dbReference type="GO" id="GO:0009272">
    <property type="term" value="P:fungal-type cell wall biogenesis"/>
    <property type="evidence" value="ECO:0007669"/>
    <property type="project" value="TreeGrafter"/>
</dbReference>
<organism evidence="12 13">
    <name type="scientific">Paramarasmius palmivorus</name>
    <dbReference type="NCBI Taxonomy" id="297713"/>
    <lineage>
        <taxon>Eukaryota</taxon>
        <taxon>Fungi</taxon>
        <taxon>Dikarya</taxon>
        <taxon>Basidiomycota</taxon>
        <taxon>Agaricomycotina</taxon>
        <taxon>Agaricomycetes</taxon>
        <taxon>Agaricomycetidae</taxon>
        <taxon>Agaricales</taxon>
        <taxon>Marasmiineae</taxon>
        <taxon>Marasmiaceae</taxon>
        <taxon>Paramarasmius</taxon>
    </lineage>
</organism>
<evidence type="ECO:0000256" key="10">
    <source>
        <dbReference type="SAM" id="Phobius"/>
    </source>
</evidence>
<comment type="similarity">
    <text evidence="2">Belongs to the BIG1 family.</text>
</comment>
<evidence type="ECO:0000256" key="1">
    <source>
        <dbReference type="ARBA" id="ARBA00004115"/>
    </source>
</evidence>
<evidence type="ECO:0000256" key="9">
    <source>
        <dbReference type="ARBA" id="ARBA00023316"/>
    </source>
</evidence>
<dbReference type="PANTHER" id="PTHR28285">
    <property type="entry name" value="PROTEIN BIG1"/>
    <property type="match status" value="1"/>
</dbReference>
<dbReference type="AlphaFoldDB" id="A0AAW0DK96"/>
<dbReference type="EMBL" id="JAYKXP010000013">
    <property type="protein sequence ID" value="KAK7051362.1"/>
    <property type="molecule type" value="Genomic_DNA"/>
</dbReference>
<comment type="caution">
    <text evidence="12">The sequence shown here is derived from an EMBL/GenBank/DDBJ whole genome shotgun (WGS) entry which is preliminary data.</text>
</comment>
<comment type="subcellular location">
    <subcellularLocation>
        <location evidence="1">Endoplasmic reticulum membrane</location>
        <topology evidence="1">Single-pass type I membrane protein</topology>
    </subcellularLocation>
</comment>
<keyword evidence="8 10" id="KW-0472">Membrane</keyword>
<evidence type="ECO:0000256" key="5">
    <source>
        <dbReference type="ARBA" id="ARBA00022729"/>
    </source>
</evidence>
<proteinExistence type="inferred from homology"/>
<evidence type="ECO:0000313" key="12">
    <source>
        <dbReference type="EMBL" id="KAK7051362.1"/>
    </source>
</evidence>
<protein>
    <recommendedName>
        <fullName evidence="3">Protein BIG1</fullName>
    </recommendedName>
</protein>
<dbReference type="GO" id="GO:0005789">
    <property type="term" value="C:endoplasmic reticulum membrane"/>
    <property type="evidence" value="ECO:0007669"/>
    <property type="project" value="UniProtKB-SubCell"/>
</dbReference>
<keyword evidence="6" id="KW-0256">Endoplasmic reticulum</keyword>
<evidence type="ECO:0000256" key="3">
    <source>
        <dbReference type="ARBA" id="ARBA00022089"/>
    </source>
</evidence>
<feature type="transmembrane region" description="Helical" evidence="10">
    <location>
        <begin position="102"/>
        <end position="128"/>
    </location>
</feature>